<sequence>MELIQKEEVQKVLERFLNKDVYVHLETTNGAYASHFNSQASNVGAFIRNVQIRYKQVKIIGSTSFRVGLKMDAGWMYAEGLTHWELDEHHRLLLAGHDAEGRLMVACEISETPFK</sequence>
<dbReference type="InterPro" id="IPR014934">
    <property type="entry name" value="DUF1806"/>
</dbReference>
<gene>
    <name evidence="1" type="ORF">N784_05485</name>
</gene>
<evidence type="ECO:0008006" key="3">
    <source>
        <dbReference type="Google" id="ProtNLM"/>
    </source>
</evidence>
<dbReference type="RefSeq" id="WP_036834666.1">
    <property type="nucleotide sequence ID" value="NZ_AVPG01000015.1"/>
</dbReference>
<proteinExistence type="predicted"/>
<dbReference type="eggNOG" id="COG2120">
    <property type="taxonomic scope" value="Bacteria"/>
</dbReference>
<name>A0A0A5G532_9BACI</name>
<dbReference type="EMBL" id="AVPG01000015">
    <property type="protein sequence ID" value="KGX86195.1"/>
    <property type="molecule type" value="Genomic_DNA"/>
</dbReference>
<keyword evidence="2" id="KW-1185">Reference proteome</keyword>
<dbReference type="InterPro" id="IPR036492">
    <property type="entry name" value="YojF_sf"/>
</dbReference>
<dbReference type="Gene3D" id="2.70.180.10">
    <property type="entry name" value="Hypothetical protein YojF"/>
    <property type="match status" value="1"/>
</dbReference>
<evidence type="ECO:0000313" key="1">
    <source>
        <dbReference type="EMBL" id="KGX86195.1"/>
    </source>
</evidence>
<protein>
    <recommendedName>
        <fullName evidence="3">DUF1806 family protein</fullName>
    </recommendedName>
</protein>
<dbReference type="OrthoDB" id="2352913at2"/>
<reference evidence="1 2" key="1">
    <citation type="submission" date="2013-08" db="EMBL/GenBank/DDBJ databases">
        <authorList>
            <person name="Huang J."/>
            <person name="Wang G."/>
        </authorList>
    </citation>
    <scope>NUCLEOTIDE SEQUENCE [LARGE SCALE GENOMIC DNA]</scope>
    <source>
        <strain evidence="1 2">JSM 072002</strain>
    </source>
</reference>
<evidence type="ECO:0000313" key="2">
    <source>
        <dbReference type="Proteomes" id="UP000030401"/>
    </source>
</evidence>
<dbReference type="SUPFAM" id="SSF89442">
    <property type="entry name" value="Hypothetical protein YojF"/>
    <property type="match status" value="1"/>
</dbReference>
<accession>A0A0A5G532</accession>
<dbReference type="Proteomes" id="UP000030401">
    <property type="component" value="Unassembled WGS sequence"/>
</dbReference>
<comment type="caution">
    <text evidence="1">The sequence shown here is derived from an EMBL/GenBank/DDBJ whole genome shotgun (WGS) entry which is preliminary data.</text>
</comment>
<dbReference type="STRING" id="1385512.N784_05485"/>
<dbReference type="AlphaFoldDB" id="A0A0A5G532"/>
<organism evidence="1 2">
    <name type="scientific">Pontibacillus litoralis JSM 072002</name>
    <dbReference type="NCBI Taxonomy" id="1385512"/>
    <lineage>
        <taxon>Bacteria</taxon>
        <taxon>Bacillati</taxon>
        <taxon>Bacillota</taxon>
        <taxon>Bacilli</taxon>
        <taxon>Bacillales</taxon>
        <taxon>Bacillaceae</taxon>
        <taxon>Pontibacillus</taxon>
    </lineage>
</organism>
<dbReference type="Pfam" id="PF08830">
    <property type="entry name" value="DUF1806"/>
    <property type="match status" value="1"/>
</dbReference>